<gene>
    <name evidence="2" type="ORF">MAR_005430</name>
</gene>
<keyword evidence="3" id="KW-1185">Reference proteome</keyword>
<dbReference type="EMBL" id="CP111020">
    <property type="protein sequence ID" value="WAR15325.1"/>
    <property type="molecule type" value="Genomic_DNA"/>
</dbReference>
<accession>A0ABY7F114</accession>
<sequence>MAAVSDVERYLIEDKTCRFTTVMELGSDGRESVSTTDAISNKVKGKARSEKVILLEKSHRVSTSDATRLRVLTIIVSWVSVIVAFVLGTIAIEIWYLDDVLGIACAVFLFVNGIRVIVKLEGLI</sequence>
<keyword evidence="1" id="KW-0472">Membrane</keyword>
<evidence type="ECO:0000256" key="1">
    <source>
        <dbReference type="SAM" id="Phobius"/>
    </source>
</evidence>
<keyword evidence="1" id="KW-0812">Transmembrane</keyword>
<name>A0ABY7F114_MYAAR</name>
<evidence type="ECO:0000313" key="2">
    <source>
        <dbReference type="EMBL" id="WAR15325.1"/>
    </source>
</evidence>
<evidence type="ECO:0000313" key="3">
    <source>
        <dbReference type="Proteomes" id="UP001164746"/>
    </source>
</evidence>
<feature type="transmembrane region" description="Helical" evidence="1">
    <location>
        <begin position="100"/>
        <end position="118"/>
    </location>
</feature>
<keyword evidence="1" id="KW-1133">Transmembrane helix</keyword>
<organism evidence="2 3">
    <name type="scientific">Mya arenaria</name>
    <name type="common">Soft-shell clam</name>
    <dbReference type="NCBI Taxonomy" id="6604"/>
    <lineage>
        <taxon>Eukaryota</taxon>
        <taxon>Metazoa</taxon>
        <taxon>Spiralia</taxon>
        <taxon>Lophotrochozoa</taxon>
        <taxon>Mollusca</taxon>
        <taxon>Bivalvia</taxon>
        <taxon>Autobranchia</taxon>
        <taxon>Heteroconchia</taxon>
        <taxon>Euheterodonta</taxon>
        <taxon>Imparidentia</taxon>
        <taxon>Neoheterodontei</taxon>
        <taxon>Myida</taxon>
        <taxon>Myoidea</taxon>
        <taxon>Myidae</taxon>
        <taxon>Mya</taxon>
    </lineage>
</organism>
<protein>
    <submittedName>
        <fullName evidence="2">Uncharacterized protein</fullName>
    </submittedName>
</protein>
<reference evidence="2" key="1">
    <citation type="submission" date="2022-11" db="EMBL/GenBank/DDBJ databases">
        <title>Centuries of genome instability and evolution in soft-shell clam transmissible cancer (bioRxiv).</title>
        <authorList>
            <person name="Hart S.F.M."/>
            <person name="Yonemitsu M.A."/>
            <person name="Giersch R.M."/>
            <person name="Beal B.F."/>
            <person name="Arriagada G."/>
            <person name="Davis B.W."/>
            <person name="Ostrander E.A."/>
            <person name="Goff S.P."/>
            <person name="Metzger M.J."/>
        </authorList>
    </citation>
    <scope>NUCLEOTIDE SEQUENCE</scope>
    <source>
        <strain evidence="2">MELC-2E11</strain>
        <tissue evidence="2">Siphon/mantle</tissue>
    </source>
</reference>
<dbReference type="Proteomes" id="UP001164746">
    <property type="component" value="Chromosome 9"/>
</dbReference>
<proteinExistence type="predicted"/>
<feature type="transmembrane region" description="Helical" evidence="1">
    <location>
        <begin position="69"/>
        <end position="94"/>
    </location>
</feature>